<feature type="domain" description="Metallo-beta-lactamase" evidence="6">
    <location>
        <begin position="42"/>
        <end position="251"/>
    </location>
</feature>
<evidence type="ECO:0000313" key="8">
    <source>
        <dbReference type="Proteomes" id="UP000183898"/>
    </source>
</evidence>
<dbReference type="InterPro" id="IPR001279">
    <property type="entry name" value="Metallo-B-lactamas"/>
</dbReference>
<sequence length="267" mass="29972">MPNRRTDMPHIMKIWPLLTGTIRYEKTISTRNRGHGEFIAAPILAYLIETPNGRILYDTGCDYRKISDPILRARHFDPMRPLVEPPNMQEGQRIPRYLEKLGFGPRDVDIVFIGHLHFDHIGGLHDLPGCTIHVQADELAAASTGSDGSVFADELANSNQWEIKTGEYLVAPGVHAVSSPGHTAGHMSLFIELQKGPPVILCGDAADLRENLVEEIAPGYCWQDNASLALASIRKLKALESREKCELWPNHDMDFFMSLPRFPAWRD</sequence>
<dbReference type="AlphaFoldDB" id="A0A1H8NGP3"/>
<dbReference type="GO" id="GO:0046872">
    <property type="term" value="F:metal ion binding"/>
    <property type="evidence" value="ECO:0007669"/>
    <property type="project" value="UniProtKB-KW"/>
</dbReference>
<reference evidence="7 8" key="1">
    <citation type="submission" date="2016-10" db="EMBL/GenBank/DDBJ databases">
        <authorList>
            <person name="de Groot N.N."/>
        </authorList>
    </citation>
    <scope>NUCLEOTIDE SEQUENCE [LARGE SCALE GENOMIC DNA]</scope>
    <source>
        <strain evidence="7 8">Nl18</strain>
    </source>
</reference>
<dbReference type="Proteomes" id="UP000183898">
    <property type="component" value="Unassembled WGS sequence"/>
</dbReference>
<proteinExistence type="inferred from homology"/>
<dbReference type="Gene3D" id="3.60.15.10">
    <property type="entry name" value="Ribonuclease Z/Hydroxyacylglutathione hydrolase-like"/>
    <property type="match status" value="1"/>
</dbReference>
<dbReference type="PANTHER" id="PTHR42978:SF2">
    <property type="entry name" value="102 KBASES UNSTABLE REGION: FROM 1 TO 119443"/>
    <property type="match status" value="1"/>
</dbReference>
<evidence type="ECO:0000256" key="3">
    <source>
        <dbReference type="ARBA" id="ARBA00022723"/>
    </source>
</evidence>
<dbReference type="InterPro" id="IPR051013">
    <property type="entry name" value="MBL_superfamily_lactonases"/>
</dbReference>
<keyword evidence="4 7" id="KW-0378">Hydrolase</keyword>
<accession>A0A1H8NGP3</accession>
<evidence type="ECO:0000256" key="5">
    <source>
        <dbReference type="ARBA" id="ARBA00022833"/>
    </source>
</evidence>
<dbReference type="InterPro" id="IPR036866">
    <property type="entry name" value="RibonucZ/Hydroxyglut_hydro"/>
</dbReference>
<evidence type="ECO:0000256" key="4">
    <source>
        <dbReference type="ARBA" id="ARBA00022801"/>
    </source>
</evidence>
<protein>
    <submittedName>
        <fullName evidence="7">N-acyl homoserine lactone hydrolase</fullName>
    </submittedName>
</protein>
<keyword evidence="5" id="KW-0862">Zinc</keyword>
<name>A0A1H8NGP3_9PROT</name>
<dbReference type="SUPFAM" id="SSF56281">
    <property type="entry name" value="Metallo-hydrolase/oxidoreductase"/>
    <property type="match status" value="1"/>
</dbReference>
<keyword evidence="3" id="KW-0479">Metal-binding</keyword>
<evidence type="ECO:0000313" key="7">
    <source>
        <dbReference type="EMBL" id="SEO28726.1"/>
    </source>
</evidence>
<dbReference type="PANTHER" id="PTHR42978">
    <property type="entry name" value="QUORUM-QUENCHING LACTONASE YTNP-RELATED-RELATED"/>
    <property type="match status" value="1"/>
</dbReference>
<evidence type="ECO:0000256" key="2">
    <source>
        <dbReference type="ARBA" id="ARBA00007749"/>
    </source>
</evidence>
<evidence type="ECO:0000256" key="1">
    <source>
        <dbReference type="ARBA" id="ARBA00001947"/>
    </source>
</evidence>
<comment type="similarity">
    <text evidence="2">Belongs to the metallo-beta-lactamase superfamily.</text>
</comment>
<dbReference type="CDD" id="cd07729">
    <property type="entry name" value="AHL_lactonase_MBL-fold"/>
    <property type="match status" value="1"/>
</dbReference>
<organism evidence="7 8">
    <name type="scientific">Nitrosospira multiformis</name>
    <dbReference type="NCBI Taxonomy" id="1231"/>
    <lineage>
        <taxon>Bacteria</taxon>
        <taxon>Pseudomonadati</taxon>
        <taxon>Pseudomonadota</taxon>
        <taxon>Betaproteobacteria</taxon>
        <taxon>Nitrosomonadales</taxon>
        <taxon>Nitrosomonadaceae</taxon>
        <taxon>Nitrosospira</taxon>
    </lineage>
</organism>
<dbReference type="SMART" id="SM00849">
    <property type="entry name" value="Lactamase_B"/>
    <property type="match status" value="1"/>
</dbReference>
<dbReference type="GO" id="GO:0016787">
    <property type="term" value="F:hydrolase activity"/>
    <property type="evidence" value="ECO:0007669"/>
    <property type="project" value="UniProtKB-KW"/>
</dbReference>
<dbReference type="Pfam" id="PF00753">
    <property type="entry name" value="Lactamase_B"/>
    <property type="match status" value="1"/>
</dbReference>
<gene>
    <name evidence="7" type="ORF">SAMN05216404_11640</name>
</gene>
<dbReference type="EMBL" id="FOCT01000016">
    <property type="protein sequence ID" value="SEO28726.1"/>
    <property type="molecule type" value="Genomic_DNA"/>
</dbReference>
<comment type="cofactor">
    <cofactor evidence="1">
        <name>Zn(2+)</name>
        <dbReference type="ChEBI" id="CHEBI:29105"/>
    </cofactor>
</comment>
<evidence type="ECO:0000259" key="6">
    <source>
        <dbReference type="SMART" id="SM00849"/>
    </source>
</evidence>